<accession>A0ABS0LPY0</accession>
<evidence type="ECO:0000256" key="5">
    <source>
        <dbReference type="SAM" id="Phobius"/>
    </source>
</evidence>
<organism evidence="7 8">
    <name type="scientific">Facklamia lactis</name>
    <dbReference type="NCBI Taxonomy" id="2749967"/>
    <lineage>
        <taxon>Bacteria</taxon>
        <taxon>Bacillati</taxon>
        <taxon>Bacillota</taxon>
        <taxon>Bacilli</taxon>
        <taxon>Lactobacillales</taxon>
        <taxon>Aerococcaceae</taxon>
        <taxon>Facklamia</taxon>
    </lineage>
</organism>
<feature type="transmembrane region" description="Helical" evidence="5">
    <location>
        <begin position="117"/>
        <end position="144"/>
    </location>
</feature>
<dbReference type="Pfam" id="PF02656">
    <property type="entry name" value="DUF202"/>
    <property type="match status" value="1"/>
</dbReference>
<feature type="transmembrane region" description="Helical" evidence="5">
    <location>
        <begin position="44"/>
        <end position="62"/>
    </location>
</feature>
<evidence type="ECO:0000256" key="2">
    <source>
        <dbReference type="ARBA" id="ARBA00022692"/>
    </source>
</evidence>
<evidence type="ECO:0000313" key="7">
    <source>
        <dbReference type="EMBL" id="MBG9985426.1"/>
    </source>
</evidence>
<comment type="caution">
    <text evidence="7">The sequence shown here is derived from an EMBL/GenBank/DDBJ whole genome shotgun (WGS) entry which is preliminary data.</text>
</comment>
<evidence type="ECO:0000259" key="6">
    <source>
        <dbReference type="Pfam" id="PF02656"/>
    </source>
</evidence>
<keyword evidence="2 5" id="KW-0812">Transmembrane</keyword>
<proteinExistence type="predicted"/>
<sequence>MTDTNQHQTTKHPSSYDLALERTNLAEIRSDLARNRTLQAAERTYAAWIRTGFSMAGVGWSLGGLLRDSTDRSLALLLGGGLILLGILCFIYAWFGFRQVYRYINHIHRQDKDEEDFLGHLNLITVTILTVSLVIIFIIGYTYLLF</sequence>
<keyword evidence="3 5" id="KW-1133">Transmembrane helix</keyword>
<name>A0ABS0LPY0_9LACT</name>
<dbReference type="EMBL" id="JACBXQ010000001">
    <property type="protein sequence ID" value="MBG9985426.1"/>
    <property type="molecule type" value="Genomic_DNA"/>
</dbReference>
<protein>
    <submittedName>
        <fullName evidence="7">DUF202 domain-containing protein</fullName>
    </submittedName>
</protein>
<evidence type="ECO:0000313" key="8">
    <source>
        <dbReference type="Proteomes" id="UP000721415"/>
    </source>
</evidence>
<dbReference type="InterPro" id="IPR003807">
    <property type="entry name" value="DUF202"/>
</dbReference>
<evidence type="ECO:0000256" key="4">
    <source>
        <dbReference type="ARBA" id="ARBA00023136"/>
    </source>
</evidence>
<gene>
    <name evidence="7" type="ORF">HZY91_00790</name>
</gene>
<reference evidence="7 8" key="1">
    <citation type="submission" date="2020-07" db="EMBL/GenBank/DDBJ databases">
        <title>Facklamia lactis sp. nov., isolated from raw milk.</title>
        <authorList>
            <person name="Doll E.V."/>
            <person name="Huptas C."/>
            <person name="Staib L."/>
            <person name="Wenning M."/>
            <person name="Scherer S."/>
        </authorList>
    </citation>
    <scope>NUCLEOTIDE SEQUENCE [LARGE SCALE GENOMIC DNA]</scope>
    <source>
        <strain evidence="7 8">DSM 111018</strain>
    </source>
</reference>
<evidence type="ECO:0000256" key="3">
    <source>
        <dbReference type="ARBA" id="ARBA00022989"/>
    </source>
</evidence>
<dbReference type="RefSeq" id="WP_197113638.1">
    <property type="nucleotide sequence ID" value="NZ_JACBXQ010000001.1"/>
</dbReference>
<keyword evidence="8" id="KW-1185">Reference proteome</keyword>
<feature type="transmembrane region" description="Helical" evidence="5">
    <location>
        <begin position="74"/>
        <end position="97"/>
    </location>
</feature>
<keyword evidence="4 5" id="KW-0472">Membrane</keyword>
<evidence type="ECO:0000256" key="1">
    <source>
        <dbReference type="ARBA" id="ARBA00004127"/>
    </source>
</evidence>
<comment type="subcellular location">
    <subcellularLocation>
        <location evidence="1">Endomembrane system</location>
        <topology evidence="1">Multi-pass membrane protein</topology>
    </subcellularLocation>
</comment>
<dbReference type="Proteomes" id="UP000721415">
    <property type="component" value="Unassembled WGS sequence"/>
</dbReference>
<feature type="domain" description="DUF202" evidence="6">
    <location>
        <begin position="36"/>
        <end position="101"/>
    </location>
</feature>